<keyword evidence="12" id="KW-1185">Reference proteome</keyword>
<keyword evidence="6 8" id="KW-0472">Membrane</keyword>
<dbReference type="EMBL" id="CAJVPG010000333">
    <property type="protein sequence ID" value="CAG8396939.1"/>
    <property type="molecule type" value="Genomic_DNA"/>
</dbReference>
<dbReference type="AlphaFoldDB" id="A0A9W4JFT1"/>
<evidence type="ECO:0000256" key="5">
    <source>
        <dbReference type="ARBA" id="ARBA00022989"/>
    </source>
</evidence>
<keyword evidence="3 8" id="KW-0812">Transmembrane</keyword>
<keyword evidence="5 8" id="KW-1133">Transmembrane helix</keyword>
<dbReference type="PANTHER" id="PTHR12226:SF2">
    <property type="entry name" value="MANNOSE-P-DOLICHOL UTILIZATION DEFECT 1 PROTEIN"/>
    <property type="match status" value="1"/>
</dbReference>
<evidence type="ECO:0000256" key="10">
    <source>
        <dbReference type="SAM" id="Phobius"/>
    </source>
</evidence>
<dbReference type="PANTHER" id="PTHR12226">
    <property type="entry name" value="MANNOSE-P-DOLICHOL UTILIZATION DEFECT 1 LEC35 -RELATED"/>
    <property type="match status" value="1"/>
</dbReference>
<evidence type="ECO:0000256" key="9">
    <source>
        <dbReference type="SAM" id="MobiDB-lite"/>
    </source>
</evidence>
<feature type="region of interest" description="Disordered" evidence="9">
    <location>
        <begin position="264"/>
        <end position="299"/>
    </location>
</feature>
<evidence type="ECO:0000313" key="11">
    <source>
        <dbReference type="EMBL" id="CAG8396939.1"/>
    </source>
</evidence>
<evidence type="ECO:0000256" key="2">
    <source>
        <dbReference type="ARBA" id="ARBA00022448"/>
    </source>
</evidence>
<sequence length="299" mass="31439">MDTLQNSVITPLQPYLAPIVSAIPEPVHDAVISLIGTPCHKALLLDLDVTKDPACTTLAISKALGIAIVGASAIVKVPQILKLIGSRSSAGVSFISYALETASLLITLSYGVRNQFPFSTYGETALIAVQDIAVGVLVLHFAGRTAAAATFVAVVAASIYALLFDQTLVDAQTMAYLQAGAGALGVASKAPQIYTIWREGGTGQLSAFAVFNYLAGSLSRIFTTLQEVDDKLILYGFIAGFSLNVILATQMLWYWNAPAQTKKQARAQPEKTPIAQATGVSTGASPRPGAKTPTTRRRG</sequence>
<dbReference type="PIRSF" id="PIRSF023381">
    <property type="entry name" value="MannP-dilichol_defect-1p"/>
    <property type="match status" value="1"/>
</dbReference>
<feature type="transmembrane region" description="Helical" evidence="10">
    <location>
        <begin position="90"/>
        <end position="112"/>
    </location>
</feature>
<evidence type="ECO:0000256" key="8">
    <source>
        <dbReference type="PIRNR" id="PIRNR023381"/>
    </source>
</evidence>
<evidence type="ECO:0000256" key="1">
    <source>
        <dbReference type="ARBA" id="ARBA00004141"/>
    </source>
</evidence>
<feature type="transmembrane region" description="Helical" evidence="10">
    <location>
        <begin position="232"/>
        <end position="255"/>
    </location>
</feature>
<dbReference type="Proteomes" id="UP001152649">
    <property type="component" value="Unassembled WGS sequence"/>
</dbReference>
<proteinExistence type="inferred from homology"/>
<name>A0A9W4JFT1_9EURO</name>
<evidence type="ECO:0000256" key="7">
    <source>
        <dbReference type="ARBA" id="ARBA00038475"/>
    </source>
</evidence>
<dbReference type="Pfam" id="PF04193">
    <property type="entry name" value="PQ-loop"/>
    <property type="match status" value="2"/>
</dbReference>
<comment type="similarity">
    <text evidence="7 8">Belongs to the MPDU1 (TC 2.A.43.3) family.</text>
</comment>
<dbReference type="InterPro" id="IPR016817">
    <property type="entry name" value="MannP-dilichol_defect-1"/>
</dbReference>
<organism evidence="11 12">
    <name type="scientific">Penicillium salamii</name>
    <dbReference type="NCBI Taxonomy" id="1612424"/>
    <lineage>
        <taxon>Eukaryota</taxon>
        <taxon>Fungi</taxon>
        <taxon>Dikarya</taxon>
        <taxon>Ascomycota</taxon>
        <taxon>Pezizomycotina</taxon>
        <taxon>Eurotiomycetes</taxon>
        <taxon>Eurotiomycetidae</taxon>
        <taxon>Eurotiales</taxon>
        <taxon>Aspergillaceae</taxon>
        <taxon>Penicillium</taxon>
    </lineage>
</organism>
<gene>
    <name evidence="11" type="ORF">PSALAMII_LOCUS7400</name>
</gene>
<dbReference type="OrthoDB" id="271506at2759"/>
<dbReference type="InterPro" id="IPR006603">
    <property type="entry name" value="PQ-loop_rpt"/>
</dbReference>
<protein>
    <recommendedName>
        <fullName evidence="8">Mannose-P-dolichol utilization defect 1 protein homolog</fullName>
    </recommendedName>
</protein>
<reference evidence="11" key="1">
    <citation type="submission" date="2021-07" db="EMBL/GenBank/DDBJ databases">
        <authorList>
            <person name="Branca A.L. A."/>
        </authorList>
    </citation>
    <scope>NUCLEOTIDE SEQUENCE</scope>
</reference>
<dbReference type="SMART" id="SM00679">
    <property type="entry name" value="CTNS"/>
    <property type="match status" value="2"/>
</dbReference>
<dbReference type="Gene3D" id="1.20.1280.290">
    <property type="match status" value="2"/>
</dbReference>
<accession>A0A9W4JFT1</accession>
<evidence type="ECO:0000256" key="6">
    <source>
        <dbReference type="ARBA" id="ARBA00023136"/>
    </source>
</evidence>
<evidence type="ECO:0000313" key="12">
    <source>
        <dbReference type="Proteomes" id="UP001152649"/>
    </source>
</evidence>
<dbReference type="FunFam" id="1.20.1280.290:FF:000006">
    <property type="entry name" value="mannose-P-dolichol utilization defect 1 protein"/>
    <property type="match status" value="1"/>
</dbReference>
<feature type="transmembrane region" description="Helical" evidence="10">
    <location>
        <begin position="118"/>
        <end position="139"/>
    </location>
</feature>
<evidence type="ECO:0000256" key="3">
    <source>
        <dbReference type="ARBA" id="ARBA00022692"/>
    </source>
</evidence>
<comment type="caution">
    <text evidence="11">The sequence shown here is derived from an EMBL/GenBank/DDBJ whole genome shotgun (WGS) entry which is preliminary data.</text>
</comment>
<evidence type="ECO:0000256" key="4">
    <source>
        <dbReference type="ARBA" id="ARBA00022737"/>
    </source>
</evidence>
<comment type="subcellular location">
    <subcellularLocation>
        <location evidence="1 8">Membrane</location>
        <topology evidence="1 8">Multi-pass membrane protein</topology>
    </subcellularLocation>
</comment>
<keyword evidence="2" id="KW-0813">Transport</keyword>
<feature type="transmembrane region" description="Helical" evidence="10">
    <location>
        <begin position="59"/>
        <end position="78"/>
    </location>
</feature>
<keyword evidence="4" id="KW-0677">Repeat</keyword>
<feature type="transmembrane region" description="Helical" evidence="10">
    <location>
        <begin position="146"/>
        <end position="164"/>
    </location>
</feature>
<dbReference type="GO" id="GO:0016020">
    <property type="term" value="C:membrane"/>
    <property type="evidence" value="ECO:0007669"/>
    <property type="project" value="UniProtKB-SubCell"/>
</dbReference>